<evidence type="ECO:0000259" key="2">
    <source>
        <dbReference type="Pfam" id="PF26641"/>
    </source>
</evidence>
<keyword evidence="1" id="KW-0732">Signal</keyword>
<sequence>MLAILKTASIVGLLTLLQMPAVMGQEKSFNLAKRSITCLKVGDTATATWTNSAGQKCTFTGVVGSNYGSSDGREGDYSCNGRCGAGCSGSALGNAYTQDCFSHDICSYFENASGGSKDPNCGAAYDAAVDDTLFGVVNGCSQSNPTETVVKPSTSPDCQ</sequence>
<evidence type="ECO:0000313" key="4">
    <source>
        <dbReference type="Proteomes" id="UP000191285"/>
    </source>
</evidence>
<dbReference type="AlphaFoldDB" id="A0A1V6TT34"/>
<evidence type="ECO:0000313" key="3">
    <source>
        <dbReference type="EMBL" id="OQE29421.1"/>
    </source>
</evidence>
<feature type="domain" description="DUF8213" evidence="2">
    <location>
        <begin position="34"/>
        <end position="159"/>
    </location>
</feature>
<reference evidence="4" key="1">
    <citation type="journal article" date="2017" name="Nat. Microbiol.">
        <title>Global analysis of biosynthetic gene clusters reveals vast potential of secondary metabolite production in Penicillium species.</title>
        <authorList>
            <person name="Nielsen J.C."/>
            <person name="Grijseels S."/>
            <person name="Prigent S."/>
            <person name="Ji B."/>
            <person name="Dainat J."/>
            <person name="Nielsen K.F."/>
            <person name="Frisvad J.C."/>
            <person name="Workman M."/>
            <person name="Nielsen J."/>
        </authorList>
    </citation>
    <scope>NUCLEOTIDE SEQUENCE [LARGE SCALE GENOMIC DNA]</scope>
    <source>
        <strain evidence="4">IBT 24891</strain>
    </source>
</reference>
<dbReference type="EMBL" id="MLKD01000002">
    <property type="protein sequence ID" value="OQE29421.1"/>
    <property type="molecule type" value="Genomic_DNA"/>
</dbReference>
<feature type="chain" id="PRO_5013139351" description="DUF8213 domain-containing protein" evidence="1">
    <location>
        <begin position="25"/>
        <end position="159"/>
    </location>
</feature>
<dbReference type="Proteomes" id="UP000191285">
    <property type="component" value="Unassembled WGS sequence"/>
</dbReference>
<protein>
    <recommendedName>
        <fullName evidence="2">DUF8213 domain-containing protein</fullName>
    </recommendedName>
</protein>
<dbReference type="OrthoDB" id="3660917at2759"/>
<evidence type="ECO:0000256" key="1">
    <source>
        <dbReference type="SAM" id="SignalP"/>
    </source>
</evidence>
<accession>A0A1V6TT34</accession>
<dbReference type="InterPro" id="IPR058526">
    <property type="entry name" value="DUF8213"/>
</dbReference>
<organism evidence="3 4">
    <name type="scientific">Penicillium steckii</name>
    <dbReference type="NCBI Taxonomy" id="303698"/>
    <lineage>
        <taxon>Eukaryota</taxon>
        <taxon>Fungi</taxon>
        <taxon>Dikarya</taxon>
        <taxon>Ascomycota</taxon>
        <taxon>Pezizomycotina</taxon>
        <taxon>Eurotiomycetes</taxon>
        <taxon>Eurotiomycetidae</taxon>
        <taxon>Eurotiales</taxon>
        <taxon>Aspergillaceae</taxon>
        <taxon>Penicillium</taxon>
    </lineage>
</organism>
<feature type="signal peptide" evidence="1">
    <location>
        <begin position="1"/>
        <end position="24"/>
    </location>
</feature>
<gene>
    <name evidence="3" type="ORF">PENSTE_c002G09583</name>
</gene>
<dbReference type="Pfam" id="PF26641">
    <property type="entry name" value="DUF8213"/>
    <property type="match status" value="1"/>
</dbReference>
<proteinExistence type="predicted"/>
<keyword evidence="4" id="KW-1185">Reference proteome</keyword>
<name>A0A1V6TT34_9EURO</name>
<comment type="caution">
    <text evidence="3">The sequence shown here is derived from an EMBL/GenBank/DDBJ whole genome shotgun (WGS) entry which is preliminary data.</text>
</comment>